<protein>
    <recommendedName>
        <fullName evidence="1">RNA-directed DNA polymerase</fullName>
        <ecNumber evidence="1">2.7.7.49</ecNumber>
    </recommendedName>
</protein>
<proteinExistence type="predicted"/>
<evidence type="ECO:0000259" key="3">
    <source>
        <dbReference type="PROSITE" id="PS50878"/>
    </source>
</evidence>
<dbReference type="EC" id="2.7.7.49" evidence="1"/>
<dbReference type="InterPro" id="IPR043128">
    <property type="entry name" value="Rev_trsase/Diguanyl_cyclase"/>
</dbReference>
<dbReference type="FunFam" id="3.30.70.270:FF:000020">
    <property type="entry name" value="Transposon Tf2-6 polyprotein-like Protein"/>
    <property type="match status" value="1"/>
</dbReference>
<dbReference type="InterPro" id="IPR043502">
    <property type="entry name" value="DNA/RNA_pol_sf"/>
</dbReference>
<dbReference type="InterPro" id="IPR050951">
    <property type="entry name" value="Retrovirus_Pol_polyprotein"/>
</dbReference>
<feature type="domain" description="Reverse transcriptase" evidence="3">
    <location>
        <begin position="501"/>
        <end position="687"/>
    </location>
</feature>
<dbReference type="CDD" id="cd01647">
    <property type="entry name" value="RT_LTR"/>
    <property type="match status" value="1"/>
</dbReference>
<reference evidence="4 5" key="1">
    <citation type="journal article" date="2019" name="Sci. Rep.">
        <title>Orb-weaving spider Araneus ventricosus genome elucidates the spidroin gene catalogue.</title>
        <authorList>
            <person name="Kono N."/>
            <person name="Nakamura H."/>
            <person name="Ohtoshi R."/>
            <person name="Moran D.A.P."/>
            <person name="Shinohara A."/>
            <person name="Yoshida Y."/>
            <person name="Fujiwara M."/>
            <person name="Mori M."/>
            <person name="Tomita M."/>
            <person name="Arakawa K."/>
        </authorList>
    </citation>
    <scope>NUCLEOTIDE SEQUENCE [LARGE SCALE GENOMIC DNA]</scope>
</reference>
<dbReference type="SUPFAM" id="SSF56672">
    <property type="entry name" value="DNA/RNA polymerases"/>
    <property type="match status" value="1"/>
</dbReference>
<dbReference type="Pfam" id="PF17919">
    <property type="entry name" value="RT_RNaseH_2"/>
    <property type="match status" value="1"/>
</dbReference>
<dbReference type="PANTHER" id="PTHR37984">
    <property type="entry name" value="PROTEIN CBG26694"/>
    <property type="match status" value="1"/>
</dbReference>
<evidence type="ECO:0000313" key="4">
    <source>
        <dbReference type="EMBL" id="GBO26135.1"/>
    </source>
</evidence>
<dbReference type="EMBL" id="BGPR01049147">
    <property type="protein sequence ID" value="GBO26135.1"/>
    <property type="molecule type" value="Genomic_DNA"/>
</dbReference>
<dbReference type="Gene3D" id="3.10.10.10">
    <property type="entry name" value="HIV Type 1 Reverse Transcriptase, subunit A, domain 1"/>
    <property type="match status" value="1"/>
</dbReference>
<dbReference type="GO" id="GO:0003964">
    <property type="term" value="F:RNA-directed DNA polymerase activity"/>
    <property type="evidence" value="ECO:0007669"/>
    <property type="project" value="UniProtKB-EC"/>
</dbReference>
<dbReference type="Pfam" id="PF00078">
    <property type="entry name" value="RVT_1"/>
    <property type="match status" value="1"/>
</dbReference>
<dbReference type="InterPro" id="IPR000477">
    <property type="entry name" value="RT_dom"/>
</dbReference>
<keyword evidence="5" id="KW-1185">Reference proteome</keyword>
<name>A0A4Y2VLG3_ARAVE</name>
<dbReference type="InterPro" id="IPR041577">
    <property type="entry name" value="RT_RNaseH_2"/>
</dbReference>
<dbReference type="AlphaFoldDB" id="A0A4Y2VLG3"/>
<comment type="caution">
    <text evidence="4">The sequence shown here is derived from an EMBL/GenBank/DDBJ whole genome shotgun (WGS) entry which is preliminary data.</text>
</comment>
<evidence type="ECO:0000313" key="5">
    <source>
        <dbReference type="Proteomes" id="UP000499080"/>
    </source>
</evidence>
<dbReference type="Gene3D" id="3.30.70.270">
    <property type="match status" value="2"/>
</dbReference>
<accession>A0A4Y2VLG3</accession>
<gene>
    <name evidence="4" type="primary">pol_3744</name>
    <name evidence="4" type="ORF">AVEN_242309_1</name>
</gene>
<dbReference type="Proteomes" id="UP000499080">
    <property type="component" value="Unassembled WGS sequence"/>
</dbReference>
<keyword evidence="2" id="KW-0511">Multifunctional enzyme</keyword>
<evidence type="ECO:0000256" key="2">
    <source>
        <dbReference type="ARBA" id="ARBA00023268"/>
    </source>
</evidence>
<dbReference type="OrthoDB" id="10069439at2759"/>
<dbReference type="PROSITE" id="PS50878">
    <property type="entry name" value="RT_POL"/>
    <property type="match status" value="1"/>
</dbReference>
<sequence length="805" mass="92145">MHKLRVQRRKQEKTSFVSLRMRRDCFQYAKKWGEAKKILVLKLNLKDEALKFLVSNPKLEEIDHFDSLVKKLKEKFCKQPNFEEAQRQFNNLKQTVSQSISDLAEQVSSTTDNYSNPNNSEEENVVSLTEKLKLSKFIEALRSDIRVEVKKLGPKTFKSAVAIAKNIDNALSDDGGELNVTDSGINQILSQQLNTNKQILELSEKVNAISSQNLCVNSLTEAPATNSNNVQSYQQSPCQICGKLNHKANNCFHYTRGNYYRGNNNRASYNRTFRANNFHPYRSRTNHRNNSGRGCRVDVSEETVHALNVKIANNITVQPFSTQIINLKVPKNISKNKDVIFIPKKNKLGYLINESLNVPTNANLFHTIIENNTNKVIHVRKNTIMGKLSTFDVNDIISPSESEIYQINNLNLNEIQKMRRDELLKSDFKLDHLNDKDKKDMQQLLLKNYKVFSKSYKTLGETSAVIPEFSLLHNFPLQTKPYSIPLMAKKYAQQEINNLLEAGIIEPSYSSYCFPVIFIKKKQNPNDSNSEPKFRMVVDYRLLNSITDTFKICLPKNSEIIKNIAGRKIYCVLDLKSAFFQIKLRDEDKRKLAFCTEMGNFQPTRLPFGSKNSTLYFHTLISKCLNGITGKNVQFFLDDIIISADSLCELKVTLQQVFDRLIKFNLTLDPAKLQLCKPEITYLGFDLNANGFSPSEQNANKVTNFPRQKNLKQVQMFLGMLNYFRGLIYGYAGIVEPLVKLTKKNTPFVWSVECENAFNTVQEIILKKPTLKNFDPNLPISLITDASKIAICGILLQKKTMFTIL</sequence>
<dbReference type="PANTHER" id="PTHR37984:SF5">
    <property type="entry name" value="PROTEIN NYNRIN-LIKE"/>
    <property type="match status" value="1"/>
</dbReference>
<evidence type="ECO:0000256" key="1">
    <source>
        <dbReference type="ARBA" id="ARBA00012493"/>
    </source>
</evidence>
<organism evidence="4 5">
    <name type="scientific">Araneus ventricosus</name>
    <name type="common">Orbweaver spider</name>
    <name type="synonym">Epeira ventricosa</name>
    <dbReference type="NCBI Taxonomy" id="182803"/>
    <lineage>
        <taxon>Eukaryota</taxon>
        <taxon>Metazoa</taxon>
        <taxon>Ecdysozoa</taxon>
        <taxon>Arthropoda</taxon>
        <taxon>Chelicerata</taxon>
        <taxon>Arachnida</taxon>
        <taxon>Araneae</taxon>
        <taxon>Araneomorphae</taxon>
        <taxon>Entelegynae</taxon>
        <taxon>Araneoidea</taxon>
        <taxon>Araneidae</taxon>
        <taxon>Araneus</taxon>
    </lineage>
</organism>